<accession>A0A0E9R581</accession>
<protein>
    <submittedName>
        <fullName evidence="1">Uncharacterized protein</fullName>
    </submittedName>
</protein>
<evidence type="ECO:0000313" key="1">
    <source>
        <dbReference type="EMBL" id="JAH24301.1"/>
    </source>
</evidence>
<dbReference type="AlphaFoldDB" id="A0A0E9R581"/>
<reference evidence="1" key="1">
    <citation type="submission" date="2014-11" db="EMBL/GenBank/DDBJ databases">
        <authorList>
            <person name="Amaro Gonzalez C."/>
        </authorList>
    </citation>
    <scope>NUCLEOTIDE SEQUENCE</scope>
</reference>
<organism evidence="1">
    <name type="scientific">Anguilla anguilla</name>
    <name type="common">European freshwater eel</name>
    <name type="synonym">Muraena anguilla</name>
    <dbReference type="NCBI Taxonomy" id="7936"/>
    <lineage>
        <taxon>Eukaryota</taxon>
        <taxon>Metazoa</taxon>
        <taxon>Chordata</taxon>
        <taxon>Craniata</taxon>
        <taxon>Vertebrata</taxon>
        <taxon>Euteleostomi</taxon>
        <taxon>Actinopterygii</taxon>
        <taxon>Neopterygii</taxon>
        <taxon>Teleostei</taxon>
        <taxon>Anguilliformes</taxon>
        <taxon>Anguillidae</taxon>
        <taxon>Anguilla</taxon>
    </lineage>
</organism>
<dbReference type="EMBL" id="GBXM01084276">
    <property type="protein sequence ID" value="JAH24301.1"/>
    <property type="molecule type" value="Transcribed_RNA"/>
</dbReference>
<name>A0A0E9R581_ANGAN</name>
<proteinExistence type="predicted"/>
<sequence length="31" mass="3708">MYLSFLVQVALFKNDSVFLPYTVQSFIYGMW</sequence>
<reference evidence="1" key="2">
    <citation type="journal article" date="2015" name="Fish Shellfish Immunol.">
        <title>Early steps in the European eel (Anguilla anguilla)-Vibrio vulnificus interaction in the gills: Role of the RtxA13 toxin.</title>
        <authorList>
            <person name="Callol A."/>
            <person name="Pajuelo D."/>
            <person name="Ebbesson L."/>
            <person name="Teles M."/>
            <person name="MacKenzie S."/>
            <person name="Amaro C."/>
        </authorList>
    </citation>
    <scope>NUCLEOTIDE SEQUENCE</scope>
</reference>